<dbReference type="EC" id="6.3.2.12" evidence="6"/>
<proteinExistence type="inferred from homology"/>
<protein>
    <recommendedName>
        <fullName evidence="8">Dihydrofolate synthase/folylpolyglutamate synthase</fullName>
        <ecNumber evidence="6">6.3.2.12</ecNumber>
        <ecNumber evidence="7">6.3.2.17</ecNumber>
    </recommendedName>
    <alternativeName>
        <fullName evidence="15">Tetrahydrofolylpolyglutamate synthase</fullName>
    </alternativeName>
</protein>
<name>A0A1M4SSS9_9THEO</name>
<evidence type="ECO:0000256" key="1">
    <source>
        <dbReference type="ARBA" id="ARBA00001946"/>
    </source>
</evidence>
<dbReference type="GO" id="GO:0004326">
    <property type="term" value="F:tetrahydrofolylpolyglutamate synthase activity"/>
    <property type="evidence" value="ECO:0007669"/>
    <property type="project" value="UniProtKB-EC"/>
</dbReference>
<evidence type="ECO:0000256" key="15">
    <source>
        <dbReference type="ARBA" id="ARBA00030592"/>
    </source>
</evidence>
<keyword evidence="14" id="KW-0289">Folate biosynthesis</keyword>
<dbReference type="GO" id="GO:0046656">
    <property type="term" value="P:folic acid biosynthetic process"/>
    <property type="evidence" value="ECO:0007669"/>
    <property type="project" value="UniProtKB-KW"/>
</dbReference>
<keyword evidence="9 18" id="KW-0436">Ligase</keyword>
<comment type="cofactor">
    <cofactor evidence="1">
        <name>Mg(2+)</name>
        <dbReference type="ChEBI" id="CHEBI:18420"/>
    </cofactor>
</comment>
<evidence type="ECO:0000256" key="14">
    <source>
        <dbReference type="ARBA" id="ARBA00022909"/>
    </source>
</evidence>
<evidence type="ECO:0000256" key="7">
    <source>
        <dbReference type="ARBA" id="ARBA00013025"/>
    </source>
</evidence>
<dbReference type="PIRSF" id="PIRSF001563">
    <property type="entry name" value="Folylpolyglu_synth"/>
    <property type="match status" value="1"/>
</dbReference>
<dbReference type="InterPro" id="IPR036615">
    <property type="entry name" value="Mur_ligase_C_dom_sf"/>
</dbReference>
<comment type="catalytic activity">
    <reaction evidence="17">
        <text>7,8-dihydropteroate + L-glutamate + ATP = 7,8-dihydrofolate + ADP + phosphate + H(+)</text>
        <dbReference type="Rhea" id="RHEA:23584"/>
        <dbReference type="ChEBI" id="CHEBI:15378"/>
        <dbReference type="ChEBI" id="CHEBI:17839"/>
        <dbReference type="ChEBI" id="CHEBI:29985"/>
        <dbReference type="ChEBI" id="CHEBI:30616"/>
        <dbReference type="ChEBI" id="CHEBI:43474"/>
        <dbReference type="ChEBI" id="CHEBI:57451"/>
        <dbReference type="ChEBI" id="CHEBI:456216"/>
        <dbReference type="EC" id="6.3.2.12"/>
    </reaction>
</comment>
<dbReference type="InterPro" id="IPR013221">
    <property type="entry name" value="Mur_ligase_cen"/>
</dbReference>
<comment type="pathway">
    <text evidence="2">Cofactor biosynthesis; tetrahydrofolate biosynthesis; 7,8-dihydrofolate from 2-amino-4-hydroxy-6-hydroxymethyl-7,8-dihydropteridine diphosphate and 4-aminobenzoate: step 2/2.</text>
</comment>
<dbReference type="OrthoDB" id="9809356at2"/>
<dbReference type="SUPFAM" id="SSF53244">
    <property type="entry name" value="MurD-like peptide ligases, peptide-binding domain"/>
    <property type="match status" value="1"/>
</dbReference>
<evidence type="ECO:0000256" key="6">
    <source>
        <dbReference type="ARBA" id="ARBA00013023"/>
    </source>
</evidence>
<evidence type="ECO:0000256" key="5">
    <source>
        <dbReference type="ARBA" id="ARBA00011245"/>
    </source>
</evidence>
<evidence type="ECO:0000256" key="9">
    <source>
        <dbReference type="ARBA" id="ARBA00022598"/>
    </source>
</evidence>
<dbReference type="Gene3D" id="3.90.190.20">
    <property type="entry name" value="Mur ligase, C-terminal domain"/>
    <property type="match status" value="1"/>
</dbReference>
<dbReference type="FunFam" id="3.40.1190.10:FF:000004">
    <property type="entry name" value="Dihydrofolate synthase/folylpolyglutamate synthase"/>
    <property type="match status" value="1"/>
</dbReference>
<dbReference type="EMBL" id="FQVH01000001">
    <property type="protein sequence ID" value="SHE35239.1"/>
    <property type="molecule type" value="Genomic_DNA"/>
</dbReference>
<dbReference type="AlphaFoldDB" id="A0A1M4SSS9"/>
<dbReference type="InterPro" id="IPR001645">
    <property type="entry name" value="Folylpolyglutamate_synth"/>
</dbReference>
<keyword evidence="12 18" id="KW-0067">ATP-binding</keyword>
<evidence type="ECO:0000259" key="19">
    <source>
        <dbReference type="Pfam" id="PF02875"/>
    </source>
</evidence>
<dbReference type="PANTHER" id="PTHR11136">
    <property type="entry name" value="FOLYLPOLYGLUTAMATE SYNTHASE-RELATED"/>
    <property type="match status" value="1"/>
</dbReference>
<comment type="subunit">
    <text evidence="5">Monomer.</text>
</comment>
<dbReference type="GO" id="GO:0008841">
    <property type="term" value="F:dihydrofolate synthase activity"/>
    <property type="evidence" value="ECO:0007669"/>
    <property type="project" value="UniProtKB-EC"/>
</dbReference>
<feature type="domain" description="Mur ligase central" evidence="20">
    <location>
        <begin position="44"/>
        <end position="266"/>
    </location>
</feature>
<reference evidence="21 22" key="1">
    <citation type="submission" date="2016-11" db="EMBL/GenBank/DDBJ databases">
        <authorList>
            <person name="Jaros S."/>
            <person name="Januszkiewicz K."/>
            <person name="Wedrychowicz H."/>
        </authorList>
    </citation>
    <scope>NUCLEOTIDE SEQUENCE [LARGE SCALE GENOMIC DNA]</scope>
    <source>
        <strain evidence="21 22">DSM 17918</strain>
    </source>
</reference>
<evidence type="ECO:0000256" key="3">
    <source>
        <dbReference type="ARBA" id="ARBA00005150"/>
    </source>
</evidence>
<keyword evidence="11 18" id="KW-0547">Nucleotide-binding</keyword>
<evidence type="ECO:0000256" key="13">
    <source>
        <dbReference type="ARBA" id="ARBA00022842"/>
    </source>
</evidence>
<keyword evidence="13" id="KW-0460">Magnesium</keyword>
<dbReference type="InterPro" id="IPR004101">
    <property type="entry name" value="Mur_ligase_C"/>
</dbReference>
<evidence type="ECO:0000256" key="8">
    <source>
        <dbReference type="ARBA" id="ARBA00019357"/>
    </source>
</evidence>
<dbReference type="GO" id="GO:0005524">
    <property type="term" value="F:ATP binding"/>
    <property type="evidence" value="ECO:0007669"/>
    <property type="project" value="UniProtKB-KW"/>
</dbReference>
<evidence type="ECO:0000256" key="18">
    <source>
        <dbReference type="PIRNR" id="PIRNR001563"/>
    </source>
</evidence>
<evidence type="ECO:0000256" key="2">
    <source>
        <dbReference type="ARBA" id="ARBA00004799"/>
    </source>
</evidence>
<comment type="pathway">
    <text evidence="3">Cofactor biosynthesis; tetrahydrofolylpolyglutamate biosynthesis.</text>
</comment>
<evidence type="ECO:0000313" key="22">
    <source>
        <dbReference type="Proteomes" id="UP000184088"/>
    </source>
</evidence>
<dbReference type="NCBIfam" id="TIGR01499">
    <property type="entry name" value="folC"/>
    <property type="match status" value="1"/>
</dbReference>
<dbReference type="Pfam" id="PF02875">
    <property type="entry name" value="Mur_ligase_C"/>
    <property type="match status" value="1"/>
</dbReference>
<comment type="similarity">
    <text evidence="4 18">Belongs to the folylpolyglutamate synthase family.</text>
</comment>
<evidence type="ECO:0000256" key="10">
    <source>
        <dbReference type="ARBA" id="ARBA00022723"/>
    </source>
</evidence>
<accession>A0A1M4SSS9</accession>
<dbReference type="PANTHER" id="PTHR11136:SF0">
    <property type="entry name" value="DIHYDROFOLATE SYNTHETASE-RELATED"/>
    <property type="match status" value="1"/>
</dbReference>
<evidence type="ECO:0000313" key="21">
    <source>
        <dbReference type="EMBL" id="SHE35239.1"/>
    </source>
</evidence>
<feature type="domain" description="Mur ligase C-terminal" evidence="19">
    <location>
        <begin position="293"/>
        <end position="413"/>
    </location>
</feature>
<dbReference type="InterPro" id="IPR036565">
    <property type="entry name" value="Mur-like_cat_sf"/>
</dbReference>
<dbReference type="Pfam" id="PF08245">
    <property type="entry name" value="Mur_ligase_M"/>
    <property type="match status" value="1"/>
</dbReference>
<dbReference type="GO" id="GO:0005737">
    <property type="term" value="C:cytoplasm"/>
    <property type="evidence" value="ECO:0007669"/>
    <property type="project" value="TreeGrafter"/>
</dbReference>
<dbReference type="Proteomes" id="UP000184088">
    <property type="component" value="Unassembled WGS sequence"/>
</dbReference>
<evidence type="ECO:0000259" key="20">
    <source>
        <dbReference type="Pfam" id="PF08245"/>
    </source>
</evidence>
<evidence type="ECO:0000256" key="11">
    <source>
        <dbReference type="ARBA" id="ARBA00022741"/>
    </source>
</evidence>
<organism evidence="21 22">
    <name type="scientific">Caldanaerobius fijiensis DSM 17918</name>
    <dbReference type="NCBI Taxonomy" id="1121256"/>
    <lineage>
        <taxon>Bacteria</taxon>
        <taxon>Bacillati</taxon>
        <taxon>Bacillota</taxon>
        <taxon>Clostridia</taxon>
        <taxon>Thermoanaerobacterales</taxon>
        <taxon>Thermoanaerobacteraceae</taxon>
        <taxon>Caldanaerobius</taxon>
    </lineage>
</organism>
<evidence type="ECO:0000256" key="16">
    <source>
        <dbReference type="ARBA" id="ARBA00047493"/>
    </source>
</evidence>
<keyword evidence="10" id="KW-0479">Metal-binding</keyword>
<dbReference type="GO" id="GO:0046872">
    <property type="term" value="F:metal ion binding"/>
    <property type="evidence" value="ECO:0007669"/>
    <property type="project" value="UniProtKB-KW"/>
</dbReference>
<dbReference type="Gene3D" id="3.40.1190.10">
    <property type="entry name" value="Mur-like, catalytic domain"/>
    <property type="match status" value="1"/>
</dbReference>
<evidence type="ECO:0000256" key="12">
    <source>
        <dbReference type="ARBA" id="ARBA00022840"/>
    </source>
</evidence>
<keyword evidence="22" id="KW-1185">Reference proteome</keyword>
<comment type="catalytic activity">
    <reaction evidence="16">
        <text>(6S)-5,6,7,8-tetrahydrofolyl-(gamma-L-Glu)(n) + L-glutamate + ATP = (6S)-5,6,7,8-tetrahydrofolyl-(gamma-L-Glu)(n+1) + ADP + phosphate + H(+)</text>
        <dbReference type="Rhea" id="RHEA:10580"/>
        <dbReference type="Rhea" id="RHEA-COMP:14738"/>
        <dbReference type="Rhea" id="RHEA-COMP:14740"/>
        <dbReference type="ChEBI" id="CHEBI:15378"/>
        <dbReference type="ChEBI" id="CHEBI:29985"/>
        <dbReference type="ChEBI" id="CHEBI:30616"/>
        <dbReference type="ChEBI" id="CHEBI:43474"/>
        <dbReference type="ChEBI" id="CHEBI:141005"/>
        <dbReference type="ChEBI" id="CHEBI:456216"/>
        <dbReference type="EC" id="6.3.2.17"/>
    </reaction>
</comment>
<sequence length="428" mass="48112">MTYEDAVAYIHSVSKFGVKLGLENMKRLLQLMGHPDRYYKIVHVAGTNGKGSTCAMIDSVLRTAGYKTGLYTSPYLEVFNERIRINGENIPDDDLVKMVEYIIPLAQQMVKEGHNHPTEFEIITAIALKYYQIKKVDIVVLEVGLGGRFDATNSVEHTDVSVITTIDMDHMKTLGDTIEKISFEKAGIIRQNGLVVTYPQRDEAMAVIEDRCRELQARLIKVDTSRLTIKKASYIGEVFDYKDLKDVEIGLVGMHQVLNAATAIEAIWALEETGVPVGEKALKNGLKYARWAGRMEILKENPFVVIDGAHNPQGARTLAKNVKELFRYKRLVLVIGVLKDKDVDGILDSITPIADMIITTQPDSYRALDAYELEQKVKMRVKCDVMAVKDIKEAVYKAINSAEEEDMVLFCGSLYLIGHVREIVRHLT</sequence>
<dbReference type="SUPFAM" id="SSF53623">
    <property type="entry name" value="MurD-like peptide ligases, catalytic domain"/>
    <property type="match status" value="1"/>
</dbReference>
<dbReference type="PROSITE" id="PS01011">
    <property type="entry name" value="FOLYLPOLYGLU_SYNT_1"/>
    <property type="match status" value="1"/>
</dbReference>
<evidence type="ECO:0000256" key="4">
    <source>
        <dbReference type="ARBA" id="ARBA00008276"/>
    </source>
</evidence>
<dbReference type="STRING" id="1121256.SAMN02746089_00117"/>
<evidence type="ECO:0000256" key="17">
    <source>
        <dbReference type="ARBA" id="ARBA00049161"/>
    </source>
</evidence>
<dbReference type="RefSeq" id="WP_073341143.1">
    <property type="nucleotide sequence ID" value="NZ_FQVH01000001.1"/>
</dbReference>
<dbReference type="EC" id="6.3.2.17" evidence="7"/>
<dbReference type="InterPro" id="IPR018109">
    <property type="entry name" value="Folylpolyglutamate_synth_CS"/>
</dbReference>
<gene>
    <name evidence="21" type="ORF">SAMN02746089_00117</name>
</gene>